<dbReference type="InterPro" id="IPR029052">
    <property type="entry name" value="Metallo-depent_PP-like"/>
</dbReference>
<dbReference type="InterPro" id="IPR050126">
    <property type="entry name" value="Ap4A_hydrolase"/>
</dbReference>
<organism evidence="3 4">
    <name type="scientific">Lignipirellula cremea</name>
    <dbReference type="NCBI Taxonomy" id="2528010"/>
    <lineage>
        <taxon>Bacteria</taxon>
        <taxon>Pseudomonadati</taxon>
        <taxon>Planctomycetota</taxon>
        <taxon>Planctomycetia</taxon>
        <taxon>Pirellulales</taxon>
        <taxon>Pirellulaceae</taxon>
        <taxon>Lignipirellula</taxon>
    </lineage>
</organism>
<keyword evidence="3" id="KW-0378">Hydrolase</keyword>
<reference evidence="3 4" key="1">
    <citation type="submission" date="2019-02" db="EMBL/GenBank/DDBJ databases">
        <title>Deep-cultivation of Planctomycetes and their phenomic and genomic characterization uncovers novel biology.</title>
        <authorList>
            <person name="Wiegand S."/>
            <person name="Jogler M."/>
            <person name="Boedeker C."/>
            <person name="Pinto D."/>
            <person name="Vollmers J."/>
            <person name="Rivas-Marin E."/>
            <person name="Kohn T."/>
            <person name="Peeters S.H."/>
            <person name="Heuer A."/>
            <person name="Rast P."/>
            <person name="Oberbeckmann S."/>
            <person name="Bunk B."/>
            <person name="Jeske O."/>
            <person name="Meyerdierks A."/>
            <person name="Storesund J.E."/>
            <person name="Kallscheuer N."/>
            <person name="Luecker S."/>
            <person name="Lage O.M."/>
            <person name="Pohl T."/>
            <person name="Merkel B.J."/>
            <person name="Hornburger P."/>
            <person name="Mueller R.-W."/>
            <person name="Bruemmer F."/>
            <person name="Labrenz M."/>
            <person name="Spormann A.M."/>
            <person name="Op den Camp H."/>
            <person name="Overmann J."/>
            <person name="Amann R."/>
            <person name="Jetten M.S.M."/>
            <person name="Mascher T."/>
            <person name="Medema M.H."/>
            <person name="Devos D.P."/>
            <person name="Kaster A.-K."/>
            <person name="Ovreas L."/>
            <person name="Rohde M."/>
            <person name="Galperin M.Y."/>
            <person name="Jogler C."/>
        </authorList>
    </citation>
    <scope>NUCLEOTIDE SEQUENCE [LARGE SCALE GENOMIC DNA]</scope>
    <source>
        <strain evidence="3 4">Pla85_3_4</strain>
    </source>
</reference>
<accession>A0A518DZH8</accession>
<evidence type="ECO:0000313" key="3">
    <source>
        <dbReference type="EMBL" id="QDU97246.1"/>
    </source>
</evidence>
<dbReference type="GO" id="GO:0005737">
    <property type="term" value="C:cytoplasm"/>
    <property type="evidence" value="ECO:0007669"/>
    <property type="project" value="TreeGrafter"/>
</dbReference>
<dbReference type="Proteomes" id="UP000317648">
    <property type="component" value="Chromosome"/>
</dbReference>
<feature type="compositionally biased region" description="Basic and acidic residues" evidence="1">
    <location>
        <begin position="189"/>
        <end position="199"/>
    </location>
</feature>
<evidence type="ECO:0000259" key="2">
    <source>
        <dbReference type="Pfam" id="PF00149"/>
    </source>
</evidence>
<gene>
    <name evidence="3" type="primary">prpE</name>
    <name evidence="3" type="ORF">Pla8534_50910</name>
</gene>
<dbReference type="Pfam" id="PF00149">
    <property type="entry name" value="Metallophos"/>
    <property type="match status" value="1"/>
</dbReference>
<sequence length="307" mass="34962">MLPDSLVQPLLPGPVDIVGDVHGEIEPLHALLRRLGYDEQGRHPENRRLVFVGDLTDRGPDSPAVVDLVQQLLDDGRAQCVLGNHDFNLLMGQTKADNGWFFGRPFCDATGYVSPQVQADEPTRQRTLALFRRLPVALERSDLRVVHSCWSDAMITIARQANDVVALYKLHQERIEADLADSELDDVGKRLRRQNENPVKRITSGPEERRSPPPVDPTVTRAERRVYWWNDYQDAFCVFGHYALPYGEPRGNRRTHCIDYGVAKRWTERRDGRTSDFSTRLAALRYPERVVVFDEADREDLVLASPG</sequence>
<feature type="domain" description="Calcineurin-like phosphoesterase" evidence="2">
    <location>
        <begin position="14"/>
        <end position="110"/>
    </location>
</feature>
<feature type="region of interest" description="Disordered" evidence="1">
    <location>
        <begin position="189"/>
        <end position="217"/>
    </location>
</feature>
<dbReference type="SUPFAM" id="SSF56300">
    <property type="entry name" value="Metallo-dependent phosphatases"/>
    <property type="match status" value="1"/>
</dbReference>
<dbReference type="GO" id="GO:0004081">
    <property type="term" value="F:bis(5'-nucleosyl)-tetraphosphatase (asymmetrical) activity"/>
    <property type="evidence" value="ECO:0007669"/>
    <property type="project" value="UniProtKB-EC"/>
</dbReference>
<proteinExistence type="predicted"/>
<dbReference type="RefSeq" id="WP_197442563.1">
    <property type="nucleotide sequence ID" value="NZ_CP036433.1"/>
</dbReference>
<dbReference type="AlphaFoldDB" id="A0A518DZH8"/>
<dbReference type="Gene3D" id="3.60.21.10">
    <property type="match status" value="1"/>
</dbReference>
<dbReference type="InterPro" id="IPR004843">
    <property type="entry name" value="Calcineurin-like_PHP"/>
</dbReference>
<dbReference type="KEGG" id="lcre:Pla8534_50910"/>
<protein>
    <submittedName>
        <fullName evidence="3">Bis(5'-nucleosyl)-tetraphosphatase PrpE [asymmetrical]</fullName>
        <ecNumber evidence="3">3.6.1.17</ecNumber>
    </submittedName>
</protein>
<dbReference type="EMBL" id="CP036433">
    <property type="protein sequence ID" value="QDU97246.1"/>
    <property type="molecule type" value="Genomic_DNA"/>
</dbReference>
<dbReference type="PANTHER" id="PTHR42850">
    <property type="entry name" value="METALLOPHOSPHOESTERASE"/>
    <property type="match status" value="1"/>
</dbReference>
<dbReference type="PANTHER" id="PTHR42850:SF7">
    <property type="entry name" value="BIS(5'-NUCLEOSYL)-TETRAPHOSPHATASE PRPE [ASYMMETRICAL]"/>
    <property type="match status" value="1"/>
</dbReference>
<keyword evidence="4" id="KW-1185">Reference proteome</keyword>
<evidence type="ECO:0000256" key="1">
    <source>
        <dbReference type="SAM" id="MobiDB-lite"/>
    </source>
</evidence>
<dbReference type="EC" id="3.6.1.17" evidence="3"/>
<dbReference type="GO" id="GO:0016791">
    <property type="term" value="F:phosphatase activity"/>
    <property type="evidence" value="ECO:0007669"/>
    <property type="project" value="TreeGrafter"/>
</dbReference>
<evidence type="ECO:0000313" key="4">
    <source>
        <dbReference type="Proteomes" id="UP000317648"/>
    </source>
</evidence>
<name>A0A518DZH8_9BACT</name>